<dbReference type="RefSeq" id="WP_019973584.1">
    <property type="nucleotide sequence ID" value="NZ_BJXC01000001.1"/>
</dbReference>
<proteinExistence type="predicted"/>
<evidence type="ECO:0000256" key="1">
    <source>
        <dbReference type="SAM" id="Phobius"/>
    </source>
</evidence>
<evidence type="ECO:0000313" key="2">
    <source>
        <dbReference type="EMBL" id="GEM50296.1"/>
    </source>
</evidence>
<feature type="transmembrane region" description="Helical" evidence="1">
    <location>
        <begin position="65"/>
        <end position="87"/>
    </location>
</feature>
<keyword evidence="3" id="KW-1185">Reference proteome</keyword>
<dbReference type="GeneID" id="84648390"/>
<accession>A0A511NCJ4</accession>
<feature type="transmembrane region" description="Helical" evidence="1">
    <location>
        <begin position="183"/>
        <end position="199"/>
    </location>
</feature>
<name>A0A511NCJ4_9FLAO</name>
<keyword evidence="1" id="KW-0812">Transmembrane</keyword>
<evidence type="ECO:0000313" key="3">
    <source>
        <dbReference type="Proteomes" id="UP000321245"/>
    </source>
</evidence>
<reference evidence="2 3" key="1">
    <citation type="submission" date="2019-07" db="EMBL/GenBank/DDBJ databases">
        <title>Whole genome shotgun sequence of Empedobacter brevis NBRC 14943.</title>
        <authorList>
            <person name="Hosoyama A."/>
            <person name="Uohara A."/>
            <person name="Ohji S."/>
            <person name="Ichikawa N."/>
        </authorList>
    </citation>
    <scope>NUCLEOTIDE SEQUENCE [LARGE SCALE GENOMIC DNA]</scope>
    <source>
        <strain evidence="2 3">NBRC 14943</strain>
    </source>
</reference>
<feature type="transmembrane region" description="Helical" evidence="1">
    <location>
        <begin position="99"/>
        <end position="121"/>
    </location>
</feature>
<dbReference type="InterPro" id="IPR046475">
    <property type="entry name" value="DUF6796"/>
</dbReference>
<dbReference type="AlphaFoldDB" id="A0A511NCJ4"/>
<feature type="transmembrane region" description="Helical" evidence="1">
    <location>
        <begin position="211"/>
        <end position="232"/>
    </location>
</feature>
<dbReference type="EMBL" id="BJXC01000001">
    <property type="protein sequence ID" value="GEM50296.1"/>
    <property type="molecule type" value="Genomic_DNA"/>
</dbReference>
<organism evidence="2 3">
    <name type="scientific">Empedobacter brevis NBRC 14943 = ATCC 43319</name>
    <dbReference type="NCBI Taxonomy" id="1218108"/>
    <lineage>
        <taxon>Bacteria</taxon>
        <taxon>Pseudomonadati</taxon>
        <taxon>Bacteroidota</taxon>
        <taxon>Flavobacteriia</taxon>
        <taxon>Flavobacteriales</taxon>
        <taxon>Weeksellaceae</taxon>
        <taxon>Empedobacter</taxon>
    </lineage>
</organism>
<keyword evidence="1" id="KW-1133">Transmembrane helix</keyword>
<feature type="transmembrane region" description="Helical" evidence="1">
    <location>
        <begin position="12"/>
        <end position="31"/>
    </location>
</feature>
<protein>
    <submittedName>
        <fullName evidence="2">Uncharacterized protein</fullName>
    </submittedName>
</protein>
<dbReference type="Proteomes" id="UP000321245">
    <property type="component" value="Unassembled WGS sequence"/>
</dbReference>
<gene>
    <name evidence="2" type="ORF">EB1_00860</name>
</gene>
<keyword evidence="1" id="KW-0472">Membrane</keyword>
<sequence>MNYSTKIKWSFISAIIASVLWVIGDILIVGFDTNPADYPLLSETYAEQLDTSLAVLMVEGSSQRLMFGALIASMSAFLFLPGIWLAYQFFKQKTKPHAWLTHFILMISVVLMPLGHAVFYFNGEVFKAILHTDPIAHPYLIKIAADFTKVLYMTWGTAIMVLLIGWLLYSIMVFLGKTTLPRWVGFISPVFLTLYQVPIKLMLPDSVLKAWISAAGFNISYLIFFVLLFILFKKSLLEEKKEERQSNVILFRKNTHVGLASTLN</sequence>
<dbReference type="Pfam" id="PF20599">
    <property type="entry name" value="DUF6796"/>
    <property type="match status" value="1"/>
</dbReference>
<comment type="caution">
    <text evidence="2">The sequence shown here is derived from an EMBL/GenBank/DDBJ whole genome shotgun (WGS) entry which is preliminary data.</text>
</comment>
<feature type="transmembrane region" description="Helical" evidence="1">
    <location>
        <begin position="152"/>
        <end position="176"/>
    </location>
</feature>